<dbReference type="RefSeq" id="WP_187539607.1">
    <property type="nucleotide sequence ID" value="NZ_BAABJT010000001.1"/>
</dbReference>
<dbReference type="PIRSF" id="PIRSF003085">
    <property type="entry name" value="CMAS"/>
    <property type="match status" value="1"/>
</dbReference>
<dbReference type="InterPro" id="IPR003333">
    <property type="entry name" value="CMAS"/>
</dbReference>
<keyword evidence="8" id="KW-1185">Reference proteome</keyword>
<sequence length="415" mass="46301">MAGRGEHLVRGGLLFANGNSLVSRLFARGFARLLDEIDERLKVGGIVATQPDGTVRRLGFRAPGPECVVYLHSWNALVRLATSGSIGWYRAWAKGEWNSPDPVPLFALFMANRHSLGGLARSKGLARAFNLARHHLRRNDLTGARDNIAAHYDLGNDFYAAWLDDTMTYSSARFSRAGESLEAAQERKVATLLDRLDLKPGQRLLEIGCGWGSLAIAAARRGVSVVGLTLSLEQKKWADKASLKAGLFDRVEIRLADYREIDEQFDAVASVEMVEAVGMRWWPAWFDAIARNLKPGGRAALQFISFDHALFDSYSRNPDFIQAYIFPGGMLVDEPRFALLAAERGLSWQDREGFAEDYAETLKQWRQRYDAAVARGDLAGFSDRFHQLWRYYLMYCEGGFRGGGIDVAQVTLVKG</sequence>
<dbReference type="EMBL" id="CP060718">
    <property type="protein sequence ID" value="QNN68259.1"/>
    <property type="molecule type" value="Genomic_DNA"/>
</dbReference>
<gene>
    <name evidence="7" type="ORF">H9L13_05135</name>
</gene>
<evidence type="ECO:0000256" key="2">
    <source>
        <dbReference type="ARBA" id="ARBA00022603"/>
    </source>
</evidence>
<evidence type="ECO:0000313" key="7">
    <source>
        <dbReference type="EMBL" id="QNN68259.1"/>
    </source>
</evidence>
<proteinExistence type="inferred from homology"/>
<feature type="active site" evidence="6">
    <location>
        <position position="396"/>
    </location>
</feature>
<evidence type="ECO:0000256" key="5">
    <source>
        <dbReference type="ARBA" id="ARBA00023098"/>
    </source>
</evidence>
<evidence type="ECO:0000256" key="4">
    <source>
        <dbReference type="ARBA" id="ARBA00022691"/>
    </source>
</evidence>
<protein>
    <submittedName>
        <fullName evidence="7">Class I SAM-dependent methyltransferase</fullName>
    </submittedName>
</protein>
<dbReference type="Gene3D" id="3.40.50.150">
    <property type="entry name" value="Vaccinia Virus protein VP39"/>
    <property type="match status" value="1"/>
</dbReference>
<dbReference type="CDD" id="cd02440">
    <property type="entry name" value="AdoMet_MTases"/>
    <property type="match status" value="1"/>
</dbReference>
<keyword evidence="4" id="KW-0949">S-adenosyl-L-methionine</keyword>
<comment type="similarity">
    <text evidence="1">Belongs to the CFA/CMAS family.</text>
</comment>
<evidence type="ECO:0000256" key="1">
    <source>
        <dbReference type="ARBA" id="ARBA00010815"/>
    </source>
</evidence>
<organism evidence="7 8">
    <name type="scientific">Sphingomonas lutea</name>
    <dbReference type="NCBI Taxonomy" id="1045317"/>
    <lineage>
        <taxon>Bacteria</taxon>
        <taxon>Pseudomonadati</taxon>
        <taxon>Pseudomonadota</taxon>
        <taxon>Alphaproteobacteria</taxon>
        <taxon>Sphingomonadales</taxon>
        <taxon>Sphingomonadaceae</taxon>
        <taxon>Sphingomonas</taxon>
    </lineage>
</organism>
<dbReference type="PANTHER" id="PTHR43667">
    <property type="entry name" value="CYCLOPROPANE-FATTY-ACYL-PHOSPHOLIPID SYNTHASE"/>
    <property type="match status" value="1"/>
</dbReference>
<evidence type="ECO:0000313" key="8">
    <source>
        <dbReference type="Proteomes" id="UP000515971"/>
    </source>
</evidence>
<keyword evidence="2 7" id="KW-0489">Methyltransferase</keyword>
<dbReference type="AlphaFoldDB" id="A0A7G9SK84"/>
<dbReference type="Pfam" id="PF02353">
    <property type="entry name" value="CMAS"/>
    <property type="match status" value="1"/>
</dbReference>
<dbReference type="GO" id="GO:0032259">
    <property type="term" value="P:methylation"/>
    <property type="evidence" value="ECO:0007669"/>
    <property type="project" value="UniProtKB-KW"/>
</dbReference>
<keyword evidence="5" id="KW-0443">Lipid metabolism</keyword>
<dbReference type="InterPro" id="IPR029063">
    <property type="entry name" value="SAM-dependent_MTases_sf"/>
</dbReference>
<keyword evidence="3 7" id="KW-0808">Transferase</keyword>
<dbReference type="Proteomes" id="UP000515971">
    <property type="component" value="Chromosome"/>
</dbReference>
<name>A0A7G9SK84_9SPHN</name>
<evidence type="ECO:0000256" key="3">
    <source>
        <dbReference type="ARBA" id="ARBA00022679"/>
    </source>
</evidence>
<dbReference type="InterPro" id="IPR050723">
    <property type="entry name" value="CFA/CMAS"/>
</dbReference>
<reference evidence="7 8" key="1">
    <citation type="submission" date="2020-08" db="EMBL/GenBank/DDBJ databases">
        <title>Genome sequence of Sphingomonas lutea KCTC 23642T.</title>
        <authorList>
            <person name="Hyun D.-W."/>
            <person name="Bae J.-W."/>
        </authorList>
    </citation>
    <scope>NUCLEOTIDE SEQUENCE [LARGE SCALE GENOMIC DNA]</scope>
    <source>
        <strain evidence="7 8">KCTC 23642</strain>
    </source>
</reference>
<evidence type="ECO:0000256" key="6">
    <source>
        <dbReference type="PIRSR" id="PIRSR003085-1"/>
    </source>
</evidence>
<dbReference type="PANTHER" id="PTHR43667:SF2">
    <property type="entry name" value="FATTY ACID C-METHYL TRANSFERASE"/>
    <property type="match status" value="1"/>
</dbReference>
<dbReference type="GO" id="GO:0008610">
    <property type="term" value="P:lipid biosynthetic process"/>
    <property type="evidence" value="ECO:0007669"/>
    <property type="project" value="InterPro"/>
</dbReference>
<dbReference type="GO" id="GO:0008168">
    <property type="term" value="F:methyltransferase activity"/>
    <property type="evidence" value="ECO:0007669"/>
    <property type="project" value="UniProtKB-KW"/>
</dbReference>
<dbReference type="SUPFAM" id="SSF53335">
    <property type="entry name" value="S-adenosyl-L-methionine-dependent methyltransferases"/>
    <property type="match status" value="1"/>
</dbReference>
<accession>A0A7G9SK84</accession>
<dbReference type="KEGG" id="slut:H9L13_05135"/>